<feature type="region of interest" description="Disordered" evidence="13">
    <location>
        <begin position="1285"/>
        <end position="1358"/>
    </location>
</feature>
<feature type="compositionally biased region" description="Acidic residues" evidence="13">
    <location>
        <begin position="1310"/>
        <end position="1326"/>
    </location>
</feature>
<feature type="compositionally biased region" description="Low complexity" evidence="13">
    <location>
        <begin position="167"/>
        <end position="185"/>
    </location>
</feature>
<dbReference type="SMART" id="SM00968">
    <property type="entry name" value="SMC_hinge"/>
    <property type="match status" value="1"/>
</dbReference>
<dbReference type="PANTHER" id="PTHR18937:SF172">
    <property type="entry name" value="STRUCTURAL MAINTENANCE OF CHROMOSOMES PROTEIN"/>
    <property type="match status" value="1"/>
</dbReference>
<evidence type="ECO:0000256" key="2">
    <source>
        <dbReference type="ARBA" id="ARBA00006005"/>
    </source>
</evidence>
<gene>
    <name evidence="15" type="ORF">BDQ12DRAFT_355209</name>
</gene>
<keyword evidence="16" id="KW-1185">Reference proteome</keyword>
<feature type="compositionally biased region" description="Basic residues" evidence="13">
    <location>
        <begin position="128"/>
        <end position="140"/>
    </location>
</feature>
<dbReference type="Gene3D" id="1.20.1060.20">
    <property type="match status" value="1"/>
</dbReference>
<evidence type="ECO:0000256" key="11">
    <source>
        <dbReference type="ARBA" id="ARBA00023306"/>
    </source>
</evidence>
<feature type="coiled-coil region" evidence="12">
    <location>
        <begin position="1185"/>
        <end position="1282"/>
    </location>
</feature>
<evidence type="ECO:0000256" key="1">
    <source>
        <dbReference type="ARBA" id="ARBA00004123"/>
    </source>
</evidence>
<dbReference type="GO" id="GO:0051301">
    <property type="term" value="P:cell division"/>
    <property type="evidence" value="ECO:0007669"/>
    <property type="project" value="UniProtKB-KW"/>
</dbReference>
<comment type="similarity">
    <text evidence="2">Belongs to the SMC family. SMC4 subfamily.</text>
</comment>
<dbReference type="Gene3D" id="1.20.1170.10">
    <property type="match status" value="1"/>
</dbReference>
<evidence type="ECO:0000256" key="3">
    <source>
        <dbReference type="ARBA" id="ARBA00018693"/>
    </source>
</evidence>
<evidence type="ECO:0000256" key="8">
    <source>
        <dbReference type="ARBA" id="ARBA00023054"/>
    </source>
</evidence>
<keyword evidence="8 12" id="KW-0175">Coiled coil</keyword>
<evidence type="ECO:0000313" key="15">
    <source>
        <dbReference type="EMBL" id="TFK42175.1"/>
    </source>
</evidence>
<feature type="compositionally biased region" description="Acidic residues" evidence="13">
    <location>
        <begin position="107"/>
        <end position="124"/>
    </location>
</feature>
<dbReference type="OrthoDB" id="5575062at2759"/>
<keyword evidence="10" id="KW-0539">Nucleus</keyword>
<accession>A0A5C3MC01</accession>
<dbReference type="GO" id="GO:0007076">
    <property type="term" value="P:mitotic chromosome condensation"/>
    <property type="evidence" value="ECO:0007669"/>
    <property type="project" value="TreeGrafter"/>
</dbReference>
<evidence type="ECO:0000313" key="16">
    <source>
        <dbReference type="Proteomes" id="UP000308652"/>
    </source>
</evidence>
<dbReference type="FunFam" id="3.40.50.300:FF:000585">
    <property type="entry name" value="Structural maintenance of chromosomes 4"/>
    <property type="match status" value="1"/>
</dbReference>
<evidence type="ECO:0000256" key="7">
    <source>
        <dbReference type="ARBA" id="ARBA00022840"/>
    </source>
</evidence>
<dbReference type="Gene3D" id="3.40.50.300">
    <property type="entry name" value="P-loop containing nucleotide triphosphate hydrolases"/>
    <property type="match status" value="2"/>
</dbReference>
<dbReference type="Proteomes" id="UP000308652">
    <property type="component" value="Unassembled WGS sequence"/>
</dbReference>
<evidence type="ECO:0000256" key="6">
    <source>
        <dbReference type="ARBA" id="ARBA00022776"/>
    </source>
</evidence>
<keyword evidence="7" id="KW-0067">ATP-binding</keyword>
<feature type="coiled-coil region" evidence="12">
    <location>
        <begin position="532"/>
        <end position="647"/>
    </location>
</feature>
<dbReference type="EMBL" id="ML213593">
    <property type="protein sequence ID" value="TFK42175.1"/>
    <property type="molecule type" value="Genomic_DNA"/>
</dbReference>
<dbReference type="InterPro" id="IPR027417">
    <property type="entry name" value="P-loop_NTPase"/>
</dbReference>
<keyword evidence="9" id="KW-0226">DNA condensation</keyword>
<keyword evidence="4" id="KW-0132">Cell division</keyword>
<dbReference type="SUPFAM" id="SSF52540">
    <property type="entry name" value="P-loop containing nucleoside triphosphate hydrolases"/>
    <property type="match status" value="1"/>
</dbReference>
<reference evidence="15 16" key="1">
    <citation type="journal article" date="2019" name="Nat. Ecol. Evol.">
        <title>Megaphylogeny resolves global patterns of mushroom evolution.</title>
        <authorList>
            <person name="Varga T."/>
            <person name="Krizsan K."/>
            <person name="Foldi C."/>
            <person name="Dima B."/>
            <person name="Sanchez-Garcia M."/>
            <person name="Sanchez-Ramirez S."/>
            <person name="Szollosi G.J."/>
            <person name="Szarkandi J.G."/>
            <person name="Papp V."/>
            <person name="Albert L."/>
            <person name="Andreopoulos W."/>
            <person name="Angelini C."/>
            <person name="Antonin V."/>
            <person name="Barry K.W."/>
            <person name="Bougher N.L."/>
            <person name="Buchanan P."/>
            <person name="Buyck B."/>
            <person name="Bense V."/>
            <person name="Catcheside P."/>
            <person name="Chovatia M."/>
            <person name="Cooper J."/>
            <person name="Damon W."/>
            <person name="Desjardin D."/>
            <person name="Finy P."/>
            <person name="Geml J."/>
            <person name="Haridas S."/>
            <person name="Hughes K."/>
            <person name="Justo A."/>
            <person name="Karasinski D."/>
            <person name="Kautmanova I."/>
            <person name="Kiss B."/>
            <person name="Kocsube S."/>
            <person name="Kotiranta H."/>
            <person name="LaButti K.M."/>
            <person name="Lechner B.E."/>
            <person name="Liimatainen K."/>
            <person name="Lipzen A."/>
            <person name="Lukacs Z."/>
            <person name="Mihaltcheva S."/>
            <person name="Morgado L.N."/>
            <person name="Niskanen T."/>
            <person name="Noordeloos M.E."/>
            <person name="Ohm R.A."/>
            <person name="Ortiz-Santana B."/>
            <person name="Ovrebo C."/>
            <person name="Racz N."/>
            <person name="Riley R."/>
            <person name="Savchenko A."/>
            <person name="Shiryaev A."/>
            <person name="Soop K."/>
            <person name="Spirin V."/>
            <person name="Szebenyi C."/>
            <person name="Tomsovsky M."/>
            <person name="Tulloss R.E."/>
            <person name="Uehling J."/>
            <person name="Grigoriev I.V."/>
            <person name="Vagvolgyi C."/>
            <person name="Papp T."/>
            <person name="Martin F.M."/>
            <person name="Miettinen O."/>
            <person name="Hibbett D.S."/>
            <person name="Nagy L.G."/>
        </authorList>
    </citation>
    <scope>NUCLEOTIDE SEQUENCE [LARGE SCALE GENOMIC DNA]</scope>
    <source>
        <strain evidence="15 16">CBS 166.37</strain>
    </source>
</reference>
<feature type="coiled-coil region" evidence="12">
    <location>
        <begin position="1041"/>
        <end position="1155"/>
    </location>
</feature>
<feature type="compositionally biased region" description="Basic and acidic residues" evidence="13">
    <location>
        <begin position="1285"/>
        <end position="1309"/>
    </location>
</feature>
<evidence type="ECO:0000256" key="12">
    <source>
        <dbReference type="SAM" id="Coils"/>
    </source>
</evidence>
<evidence type="ECO:0000256" key="5">
    <source>
        <dbReference type="ARBA" id="ARBA00022741"/>
    </source>
</evidence>
<feature type="coiled-coil region" evidence="12">
    <location>
        <begin position="1396"/>
        <end position="1433"/>
    </location>
</feature>
<feature type="domain" description="SMC hinge" evidence="14">
    <location>
        <begin position="878"/>
        <end position="992"/>
    </location>
</feature>
<evidence type="ECO:0000256" key="9">
    <source>
        <dbReference type="ARBA" id="ARBA00023067"/>
    </source>
</evidence>
<name>A0A5C3MC01_9AGAR</name>
<feature type="region of interest" description="Disordered" evidence="13">
    <location>
        <begin position="838"/>
        <end position="864"/>
    </location>
</feature>
<feature type="compositionally biased region" description="Basic and acidic residues" evidence="13">
    <location>
        <begin position="1327"/>
        <end position="1342"/>
    </location>
</feature>
<feature type="region of interest" description="Disordered" evidence="13">
    <location>
        <begin position="1"/>
        <end position="343"/>
    </location>
</feature>
<dbReference type="SUPFAM" id="SSF75553">
    <property type="entry name" value="Smc hinge domain"/>
    <property type="match status" value="1"/>
</dbReference>
<evidence type="ECO:0000256" key="13">
    <source>
        <dbReference type="SAM" id="MobiDB-lite"/>
    </source>
</evidence>
<proteinExistence type="inferred from homology"/>
<dbReference type="GO" id="GO:0005524">
    <property type="term" value="F:ATP binding"/>
    <property type="evidence" value="ECO:0007669"/>
    <property type="project" value="UniProtKB-KW"/>
</dbReference>
<dbReference type="STRING" id="68775.A0A5C3MC01"/>
<keyword evidence="6" id="KW-0498">Mitosis</keyword>
<keyword evidence="11" id="KW-0131">Cell cycle</keyword>
<keyword evidence="5" id="KW-0547">Nucleotide-binding</keyword>
<dbReference type="PANTHER" id="PTHR18937">
    <property type="entry name" value="STRUCTURAL MAINTENANCE OF CHROMOSOMES SMC FAMILY MEMBER"/>
    <property type="match status" value="1"/>
</dbReference>
<dbReference type="InterPro" id="IPR010935">
    <property type="entry name" value="SMC_hinge"/>
</dbReference>
<comment type="subcellular location">
    <subcellularLocation>
        <location evidence="1">Nucleus</location>
    </subcellularLocation>
</comment>
<protein>
    <recommendedName>
        <fullName evidence="3">Structural maintenance of chromosomes protein 4</fullName>
    </recommendedName>
</protein>
<dbReference type="GO" id="GO:0005634">
    <property type="term" value="C:nucleus"/>
    <property type="evidence" value="ECO:0007669"/>
    <property type="project" value="UniProtKB-SubCell"/>
</dbReference>
<evidence type="ECO:0000256" key="10">
    <source>
        <dbReference type="ARBA" id="ARBA00023242"/>
    </source>
</evidence>
<dbReference type="FunFam" id="3.40.50.300:FF:000481">
    <property type="entry name" value="Structural maintenance of chromosomes 4"/>
    <property type="match status" value="1"/>
</dbReference>
<dbReference type="GO" id="GO:0000796">
    <property type="term" value="C:condensin complex"/>
    <property type="evidence" value="ECO:0007669"/>
    <property type="project" value="TreeGrafter"/>
</dbReference>
<dbReference type="Pfam" id="PF06470">
    <property type="entry name" value="SMC_hinge"/>
    <property type="match status" value="1"/>
</dbReference>
<sequence>MPPRRSSRSTRASVEPAAIETLPAKRKRGQNVEPAVEEKENVVKPASRSRRNTSARDSIAPPSKGRPSSRGKAALPDVAETEDEEHSDSPPPVRKKARASAEVQPKEEDEEKDEAKEEEEEEEEVKPKGRRGAPARKGRASKIEVDDEEEQVKPVGRRGSGRQANVSTGSKASAASTRSGRATRSVPIQQSADEEEEDVKPVVKGRRSAASKSSSKASHISTAEPEEAMYVSSDDEEEVKPARKGRGKAKATSVPARKSRSATKKPKIEESDEEEAVAPPPEQSVNIEEEDEVEAEPAVQPAPQQPEEEEDAEADEKFLFDPPPMPSQSSLPKVMPEEPSGPKSRLVIHKMALVNFKSYAGRQVIGPFHKSFSSIVGPNGSGKSNTIDALLFVFGYRASKMRQGKVSELIHNSARYPDLDECSVEVHFREIIDLPGPDSFKVVPGSQLIVTRQAYKNNSSRYTINGKSSNYTEVQTLLKGRGIDLDHKRFLILQGEVESIAQMKPKAATEHEDGLLEYLEDIIGTSKYKDPIDEAMVEMERLQEDRGTKMNRLRLVEKEKSALEESKREAEDYLRMKNDHVRALSRLWQWYIWRCLLVEEDVEERIAKATKALEDEREKNKDDIKHLELLQEHYKEREATYKEVQAAAALAIKDLTANEKQEVQLQERFKHAKSKAKKLKKSVQEETASRATALRTITESSEKIEREKAKLDAHEVSLVEEEKVLEGIRDSLKDKTQTFHDQIEVKQKELQPWADQISAKMAVINIATSERDSLQKKAEAVKEASQNAQKTLDELEQDQQVKIREQEKLKANRANLQKEKQVAERRLQDASKNLQECRTKATVSRQKVDEARASQSENRSQGRVLDSLNRLSQTGRIQGFHGRLGALGTIPDKYDVAITTACGALHNMVVDRVEQGQECIQYLRTQNIGRASFMILEKLNNNSGMQPIQTPENVPRLFDLIKPKEARFAPAFYKAISNTLVADDMEQANRIAFGSAKRWRVVTLAGQMIEASGAMSGGGGAPQRGGMSSKLAADSVRPEVMKQFEVDSEEATRRLNAAQQEFNEAETDVERLNRLGPDLDMSLQKLGLDIETGKKRITEAEKRVKDLKAQSKPDSGDLARISKLNGEIAQSTAELEKIQKKADKIEEAIKELEHKILQIGGSKLLAQKSKVDGIRLHIGLTNDEITKAEVTKAKAEKDVKKLKDTIENNTAALEEVESELGELSEQLEELVEYVTELRDNVEKAKNAAENQKDDLDSLKVEVDEKEEKIAVFRQKEMELKQTFTDAEKERVENERSLNHWQAEHDKLVLEEIDDDDEDEEDEEQAAEEAKDQDGEGDVKPDPDQPAPSRRKERTPAYKLHEYSTEELMRFKKKEMQADAELLDEKIKNAKPDLTVLKEYKRREEEFLNRAKDLETITNQRDAQKAKYDGLRKQRLDEFMAGFNLISLKLKEMYQMITLGGNAELELVDSLDPFSEGIIFSVMPPKKSWKNISNLSGGEKTLSSLALVFALHVFKPTPLYFMDEIDAALDFRNVSIVANYIKDRTKNAQFIIISLRNDMFELSHRLIGIYKTANATRSISIDNHALTTAIPSRSTAAAA</sequence>
<dbReference type="Gene3D" id="3.30.70.1620">
    <property type="match status" value="1"/>
</dbReference>
<evidence type="ECO:0000256" key="4">
    <source>
        <dbReference type="ARBA" id="ARBA00022618"/>
    </source>
</evidence>
<dbReference type="InterPro" id="IPR036277">
    <property type="entry name" value="SMC_hinge_sf"/>
</dbReference>
<evidence type="ECO:0000259" key="14">
    <source>
        <dbReference type="SMART" id="SM00968"/>
    </source>
</evidence>
<dbReference type="Pfam" id="PF02463">
    <property type="entry name" value="SMC_N"/>
    <property type="match status" value="1"/>
</dbReference>
<dbReference type="InterPro" id="IPR003395">
    <property type="entry name" value="RecF/RecN/SMC_N"/>
</dbReference>
<organism evidence="15 16">
    <name type="scientific">Crucibulum laeve</name>
    <dbReference type="NCBI Taxonomy" id="68775"/>
    <lineage>
        <taxon>Eukaryota</taxon>
        <taxon>Fungi</taxon>
        <taxon>Dikarya</taxon>
        <taxon>Basidiomycota</taxon>
        <taxon>Agaricomycotina</taxon>
        <taxon>Agaricomycetes</taxon>
        <taxon>Agaricomycetidae</taxon>
        <taxon>Agaricales</taxon>
        <taxon>Agaricineae</taxon>
        <taxon>Nidulariaceae</taxon>
        <taxon>Crucibulum</taxon>
    </lineage>
</organism>